<evidence type="ECO:0000313" key="4">
    <source>
        <dbReference type="EMBL" id="MFC4870240.1"/>
    </source>
</evidence>
<feature type="signal peptide" evidence="2">
    <location>
        <begin position="1"/>
        <end position="23"/>
    </location>
</feature>
<evidence type="ECO:0000259" key="3">
    <source>
        <dbReference type="Pfam" id="PF13505"/>
    </source>
</evidence>
<dbReference type="InterPro" id="IPR027385">
    <property type="entry name" value="Beta-barrel_OMP"/>
</dbReference>
<feature type="chain" id="PRO_5046478040" evidence="2">
    <location>
        <begin position="24"/>
        <end position="220"/>
    </location>
</feature>
<dbReference type="EMBL" id="JBHSJJ010000001">
    <property type="protein sequence ID" value="MFC4870240.1"/>
    <property type="molecule type" value="Genomic_DNA"/>
</dbReference>
<organism evidence="4 5">
    <name type="scientific">Negadavirga shengliensis</name>
    <dbReference type="NCBI Taxonomy" id="1389218"/>
    <lineage>
        <taxon>Bacteria</taxon>
        <taxon>Pseudomonadati</taxon>
        <taxon>Bacteroidota</taxon>
        <taxon>Cytophagia</taxon>
        <taxon>Cytophagales</taxon>
        <taxon>Cyclobacteriaceae</taxon>
        <taxon>Negadavirga</taxon>
    </lineage>
</organism>
<keyword evidence="1 2" id="KW-0732">Signal</keyword>
<keyword evidence="5" id="KW-1185">Reference proteome</keyword>
<accession>A0ABV9SV46</accession>
<protein>
    <submittedName>
        <fullName evidence="4">Outer membrane beta-barrel protein</fullName>
    </submittedName>
</protein>
<comment type="caution">
    <text evidence="4">The sequence shown here is derived from an EMBL/GenBank/DDBJ whole genome shotgun (WGS) entry which is preliminary data.</text>
</comment>
<evidence type="ECO:0000256" key="1">
    <source>
        <dbReference type="ARBA" id="ARBA00022729"/>
    </source>
</evidence>
<dbReference type="Proteomes" id="UP001595818">
    <property type="component" value="Unassembled WGS sequence"/>
</dbReference>
<feature type="domain" description="Outer membrane protein beta-barrel" evidence="3">
    <location>
        <begin position="10"/>
        <end position="173"/>
    </location>
</feature>
<dbReference type="Pfam" id="PF13505">
    <property type="entry name" value="OMP_b-brl"/>
    <property type="match status" value="1"/>
</dbReference>
<name>A0ABV9SV46_9BACT</name>
<sequence length="220" mass="25168">MKAFLLFLTVLATYFLISLPAAAQIEKGTRAIGLTFGLSERTSSFGSLSSFTNTNRGLFFYPEYAYFFRDRISIISGAGYNRSLYNNESRNGDSGESRLTDFTVFSGLRIHVPLQPKLYLITTYGPKYQYRERQSRYTNSGAISETFTEEHDFGLFGNAGLAFFPSNRWSLELILAESSLSMTHHRSLQQEKMAGYANTWKFTMHAFLDQPNLALRYYFK</sequence>
<gene>
    <name evidence="4" type="ORF">ACFPFU_00975</name>
</gene>
<proteinExistence type="predicted"/>
<evidence type="ECO:0000313" key="5">
    <source>
        <dbReference type="Proteomes" id="UP001595818"/>
    </source>
</evidence>
<evidence type="ECO:0000256" key="2">
    <source>
        <dbReference type="SAM" id="SignalP"/>
    </source>
</evidence>
<reference evidence="5" key="1">
    <citation type="journal article" date="2019" name="Int. J. Syst. Evol. Microbiol.">
        <title>The Global Catalogue of Microorganisms (GCM) 10K type strain sequencing project: providing services to taxonomists for standard genome sequencing and annotation.</title>
        <authorList>
            <consortium name="The Broad Institute Genomics Platform"/>
            <consortium name="The Broad Institute Genome Sequencing Center for Infectious Disease"/>
            <person name="Wu L."/>
            <person name="Ma J."/>
        </authorList>
    </citation>
    <scope>NUCLEOTIDE SEQUENCE [LARGE SCALE GENOMIC DNA]</scope>
    <source>
        <strain evidence="5">CGMCC 4.7466</strain>
    </source>
</reference>
<dbReference type="RefSeq" id="WP_377060608.1">
    <property type="nucleotide sequence ID" value="NZ_JBHSJJ010000001.1"/>
</dbReference>